<protein>
    <submittedName>
        <fullName evidence="3">TIGR02234 family membrane protein</fullName>
    </submittedName>
</protein>
<dbReference type="PROSITE" id="PS51318">
    <property type="entry name" value="TAT"/>
    <property type="match status" value="1"/>
</dbReference>
<evidence type="ECO:0000313" key="4">
    <source>
        <dbReference type="Proteomes" id="UP001432128"/>
    </source>
</evidence>
<dbReference type="EMBL" id="CP108021">
    <property type="protein sequence ID" value="WUM20985.1"/>
    <property type="molecule type" value="Genomic_DNA"/>
</dbReference>
<feature type="region of interest" description="Disordered" evidence="1">
    <location>
        <begin position="211"/>
        <end position="278"/>
    </location>
</feature>
<dbReference type="Pfam" id="PF09534">
    <property type="entry name" value="Trp_oprn_chp"/>
    <property type="match status" value="1"/>
</dbReference>
<feature type="transmembrane region" description="Helical" evidence="2">
    <location>
        <begin position="86"/>
        <end position="107"/>
    </location>
</feature>
<accession>A0AAU4K4I5</accession>
<feature type="transmembrane region" description="Helical" evidence="2">
    <location>
        <begin position="164"/>
        <end position="183"/>
    </location>
</feature>
<feature type="region of interest" description="Disordered" evidence="1">
    <location>
        <begin position="1"/>
        <end position="27"/>
    </location>
</feature>
<keyword evidence="2" id="KW-0472">Membrane</keyword>
<name>A0AAU4K4I5_9NOCA</name>
<dbReference type="InterPro" id="IPR019051">
    <property type="entry name" value="Trp_biosyn_TM_oprn/chp"/>
</dbReference>
<keyword evidence="4" id="KW-1185">Reference proteome</keyword>
<reference evidence="3 4" key="1">
    <citation type="submission" date="2022-10" db="EMBL/GenBank/DDBJ databases">
        <title>The complete genomes of actinobacterial strains from the NBC collection.</title>
        <authorList>
            <person name="Joergensen T.S."/>
            <person name="Alvarez Arevalo M."/>
            <person name="Sterndorff E.B."/>
            <person name="Faurdal D."/>
            <person name="Vuksanovic O."/>
            <person name="Mourched A.-S."/>
            <person name="Charusanti P."/>
            <person name="Shaw S."/>
            <person name="Blin K."/>
            <person name="Weber T."/>
        </authorList>
    </citation>
    <scope>NUCLEOTIDE SEQUENCE [LARGE SCALE GENOMIC DNA]</scope>
    <source>
        <strain evidence="3 4">NBC_00319</strain>
    </source>
</reference>
<evidence type="ECO:0000313" key="3">
    <source>
        <dbReference type="EMBL" id="WUM20985.1"/>
    </source>
</evidence>
<dbReference type="AlphaFoldDB" id="A0AAU4K4I5"/>
<dbReference type="InterPro" id="IPR006311">
    <property type="entry name" value="TAT_signal"/>
</dbReference>
<dbReference type="NCBIfam" id="TIGR02234">
    <property type="entry name" value="trp_oprn_chp"/>
    <property type="match status" value="1"/>
</dbReference>
<organism evidence="3 4">
    <name type="scientific">Williamsia herbipolensis</name>
    <dbReference type="NCBI Taxonomy" id="1603258"/>
    <lineage>
        <taxon>Bacteria</taxon>
        <taxon>Bacillati</taxon>
        <taxon>Actinomycetota</taxon>
        <taxon>Actinomycetes</taxon>
        <taxon>Mycobacteriales</taxon>
        <taxon>Nocardiaceae</taxon>
        <taxon>Williamsia</taxon>
    </lineage>
</organism>
<sequence>MTETPDQPHTPDRQPTDEPDPRAGSGTVDVAAAERAHRRRTLTTASILLAAAAAALWAASRLTWASLSTSDGLGPERGFTVHGSDWSPWLTPVAIVLVAAIAAAVSLRGWALRITALIVALIGILGVLPAISLLTGDNPGAYAAKAVDVPGRYQVVSVDTHDQAAIVVFIGGLLAVAAAVVLLRGARGAAPMSSKYRSPAARRAELEEKVFADRDRTADPAETPGTQIPAAADGPDDDLTERMLWDALDNGADPTRIRPDGRSGGPSTSDDDPGRSTR</sequence>
<keyword evidence="2" id="KW-0812">Transmembrane</keyword>
<dbReference type="Proteomes" id="UP001432128">
    <property type="component" value="Chromosome"/>
</dbReference>
<feature type="transmembrane region" description="Helical" evidence="2">
    <location>
        <begin position="114"/>
        <end position="134"/>
    </location>
</feature>
<proteinExistence type="predicted"/>
<feature type="transmembrane region" description="Helical" evidence="2">
    <location>
        <begin position="45"/>
        <end position="66"/>
    </location>
</feature>
<evidence type="ECO:0000256" key="2">
    <source>
        <dbReference type="SAM" id="Phobius"/>
    </source>
</evidence>
<dbReference type="RefSeq" id="WP_328858173.1">
    <property type="nucleotide sequence ID" value="NZ_CP108021.1"/>
</dbReference>
<gene>
    <name evidence="3" type="ORF">OG579_03975</name>
</gene>
<keyword evidence="2" id="KW-1133">Transmembrane helix</keyword>
<evidence type="ECO:0000256" key="1">
    <source>
        <dbReference type="SAM" id="MobiDB-lite"/>
    </source>
</evidence>
<feature type="compositionally biased region" description="Basic and acidic residues" evidence="1">
    <location>
        <begin position="9"/>
        <end position="21"/>
    </location>
</feature>
<dbReference type="KEGG" id="whr:OG579_03975"/>
<dbReference type="InterPro" id="IPR011746">
    <property type="entry name" value="Trp_synth-assoc_CHP"/>
</dbReference>